<name>A0A316EUL9_9BURK</name>
<organism evidence="2 3">
    <name type="scientific">Cupriavidus plantarum</name>
    <dbReference type="NCBI Taxonomy" id="942865"/>
    <lineage>
        <taxon>Bacteria</taxon>
        <taxon>Pseudomonadati</taxon>
        <taxon>Pseudomonadota</taxon>
        <taxon>Betaproteobacteria</taxon>
        <taxon>Burkholderiales</taxon>
        <taxon>Burkholderiaceae</taxon>
        <taxon>Cupriavidus</taxon>
    </lineage>
</organism>
<dbReference type="InterPro" id="IPR011033">
    <property type="entry name" value="PRC_barrel-like_sf"/>
</dbReference>
<dbReference type="Proteomes" id="UP000245754">
    <property type="component" value="Unassembled WGS sequence"/>
</dbReference>
<dbReference type="PANTHER" id="PTHR36505">
    <property type="entry name" value="BLR1072 PROTEIN"/>
    <property type="match status" value="1"/>
</dbReference>
<evidence type="ECO:0000259" key="1">
    <source>
        <dbReference type="Pfam" id="PF05239"/>
    </source>
</evidence>
<protein>
    <submittedName>
        <fullName evidence="2">PRC-barrel domain protein</fullName>
    </submittedName>
</protein>
<dbReference type="PANTHER" id="PTHR36505:SF1">
    <property type="entry name" value="BLR1072 PROTEIN"/>
    <property type="match status" value="1"/>
</dbReference>
<feature type="domain" description="PRC-barrel" evidence="1">
    <location>
        <begin position="81"/>
        <end position="141"/>
    </location>
</feature>
<dbReference type="AlphaFoldDB" id="A0A316EUL9"/>
<keyword evidence="3" id="KW-1185">Reference proteome</keyword>
<proteinExistence type="predicted"/>
<sequence length="198" mass="21331">MLVPFCPRRLKLTSPGLTSDSLTDASADTKAATLAATLQPKERSMNVDEPQAPSTLPPRGAAIIGGADQNPSGGCGPFVMASDTLEGNKVVDPSGQEIGTIDHIMLDVIGGRIAYAVLAMGGFLGIGEKLHALPWSALTLDTRRKCFVLGVEKERIKASPGFDKEHWPTMANSEWATSIHEYYGISPYWESDRYDPWA</sequence>
<dbReference type="Gene3D" id="2.30.30.240">
    <property type="entry name" value="PRC-barrel domain"/>
    <property type="match status" value="1"/>
</dbReference>
<dbReference type="Pfam" id="PF05239">
    <property type="entry name" value="PRC"/>
    <property type="match status" value="1"/>
</dbReference>
<evidence type="ECO:0000313" key="3">
    <source>
        <dbReference type="Proteomes" id="UP000245754"/>
    </source>
</evidence>
<dbReference type="SUPFAM" id="SSF50346">
    <property type="entry name" value="PRC-barrel domain"/>
    <property type="match status" value="1"/>
</dbReference>
<reference evidence="2 3" key="1">
    <citation type="submission" date="2018-05" db="EMBL/GenBank/DDBJ databases">
        <title>Genomic Encyclopedia of Type Strains, Phase IV (KMG-V): Genome sequencing to study the core and pangenomes of soil and plant-associated prokaryotes.</title>
        <authorList>
            <person name="Whitman W."/>
        </authorList>
    </citation>
    <scope>NUCLEOTIDE SEQUENCE [LARGE SCALE GENOMIC DNA]</scope>
    <source>
        <strain evidence="2 3">SLV-132</strain>
    </source>
</reference>
<comment type="caution">
    <text evidence="2">The sequence shown here is derived from an EMBL/GenBank/DDBJ whole genome shotgun (WGS) entry which is preliminary data.</text>
</comment>
<evidence type="ECO:0000313" key="2">
    <source>
        <dbReference type="EMBL" id="PWK35452.1"/>
    </source>
</evidence>
<dbReference type="EMBL" id="QGGT01000002">
    <property type="protein sequence ID" value="PWK35452.1"/>
    <property type="molecule type" value="Genomic_DNA"/>
</dbReference>
<gene>
    <name evidence="2" type="ORF">C7419_102730</name>
</gene>
<accession>A0A316EUL9</accession>
<dbReference type="InterPro" id="IPR027275">
    <property type="entry name" value="PRC-brl_dom"/>
</dbReference>